<keyword evidence="2" id="KW-0808">Transferase</keyword>
<dbReference type="SUPFAM" id="SSF52540">
    <property type="entry name" value="P-loop containing nucleoside triphosphate hydrolases"/>
    <property type="match status" value="1"/>
</dbReference>
<evidence type="ECO:0000256" key="2">
    <source>
        <dbReference type="ARBA" id="ARBA00022679"/>
    </source>
</evidence>
<comment type="caution">
    <text evidence="4">The sequence shown here is derived from an EMBL/GenBank/DDBJ whole genome shotgun (WGS) entry which is preliminary data.</text>
</comment>
<evidence type="ECO:0000256" key="1">
    <source>
        <dbReference type="ARBA" id="ARBA00005771"/>
    </source>
</evidence>
<dbReference type="PANTHER" id="PTHR11783">
    <property type="entry name" value="SULFOTRANSFERASE SULT"/>
    <property type="match status" value="1"/>
</dbReference>
<dbReference type="Proteomes" id="UP001519460">
    <property type="component" value="Unassembled WGS sequence"/>
</dbReference>
<dbReference type="GO" id="GO:0016740">
    <property type="term" value="F:transferase activity"/>
    <property type="evidence" value="ECO:0007669"/>
    <property type="project" value="UniProtKB-KW"/>
</dbReference>
<dbReference type="InterPro" id="IPR027417">
    <property type="entry name" value="P-loop_NTPase"/>
</dbReference>
<evidence type="ECO:0000313" key="5">
    <source>
        <dbReference type="Proteomes" id="UP001519460"/>
    </source>
</evidence>
<sequence length="292" mass="33876">MSEFQLPPRAFVECIHLPEIHPFNIPWEQHIDDLRNMTVREDDIFLCAYPKAGTHWLWEVLYMLLAGKAEYESRAKEHLMIEFSTIDKIQAEASPRVFNTHLPFSMLPVQQIKDKGAKVLHVYRNPKDSVVSMWFHYKQLPPLKDITLPQFVHCFIDGGVPFGTWMDFLKQVQKFAQDNPDVPFFNVSFEETKRNPVDSVRRLARFLGVDASDKLCQDIADACSFQNMKKVEETSSKSFPEGTAFPLDQKMYRKGEVGDWKNHMTVADSESMDEAVAEVLKECDMFNIEYEP</sequence>
<organism evidence="4 5">
    <name type="scientific">Batillaria attramentaria</name>
    <dbReference type="NCBI Taxonomy" id="370345"/>
    <lineage>
        <taxon>Eukaryota</taxon>
        <taxon>Metazoa</taxon>
        <taxon>Spiralia</taxon>
        <taxon>Lophotrochozoa</taxon>
        <taxon>Mollusca</taxon>
        <taxon>Gastropoda</taxon>
        <taxon>Caenogastropoda</taxon>
        <taxon>Sorbeoconcha</taxon>
        <taxon>Cerithioidea</taxon>
        <taxon>Batillariidae</taxon>
        <taxon>Batillaria</taxon>
    </lineage>
</organism>
<dbReference type="InterPro" id="IPR000863">
    <property type="entry name" value="Sulfotransferase_dom"/>
</dbReference>
<gene>
    <name evidence="4" type="ORF">BaRGS_00002697</name>
</gene>
<proteinExistence type="inferred from homology"/>
<protein>
    <recommendedName>
        <fullName evidence="3">Sulfotransferase domain-containing protein</fullName>
    </recommendedName>
</protein>
<dbReference type="Pfam" id="PF00685">
    <property type="entry name" value="Sulfotransfer_1"/>
    <property type="match status" value="1"/>
</dbReference>
<dbReference type="AlphaFoldDB" id="A0ABD0M2K3"/>
<feature type="domain" description="Sulfotransferase" evidence="3">
    <location>
        <begin position="42"/>
        <end position="283"/>
    </location>
</feature>
<evidence type="ECO:0000313" key="4">
    <source>
        <dbReference type="EMBL" id="KAK7505975.1"/>
    </source>
</evidence>
<dbReference type="Gene3D" id="3.40.50.300">
    <property type="entry name" value="P-loop containing nucleotide triphosphate hydrolases"/>
    <property type="match status" value="1"/>
</dbReference>
<keyword evidence="5" id="KW-1185">Reference proteome</keyword>
<dbReference type="EMBL" id="JACVVK020000008">
    <property type="protein sequence ID" value="KAK7505975.1"/>
    <property type="molecule type" value="Genomic_DNA"/>
</dbReference>
<evidence type="ECO:0000259" key="3">
    <source>
        <dbReference type="Pfam" id="PF00685"/>
    </source>
</evidence>
<reference evidence="4 5" key="1">
    <citation type="journal article" date="2023" name="Sci. Data">
        <title>Genome assembly of the Korean intertidal mud-creeper Batillaria attramentaria.</title>
        <authorList>
            <person name="Patra A.K."/>
            <person name="Ho P.T."/>
            <person name="Jun S."/>
            <person name="Lee S.J."/>
            <person name="Kim Y."/>
            <person name="Won Y.J."/>
        </authorList>
    </citation>
    <scope>NUCLEOTIDE SEQUENCE [LARGE SCALE GENOMIC DNA]</scope>
    <source>
        <strain evidence="4">Wonlab-2016</strain>
    </source>
</reference>
<name>A0ABD0M2K3_9CAEN</name>
<accession>A0ABD0M2K3</accession>
<comment type="similarity">
    <text evidence="1">Belongs to the sulfotransferase 1 family.</text>
</comment>